<name>A0A197K341_9FUNG</name>
<evidence type="ECO:0000313" key="3">
    <source>
        <dbReference type="Proteomes" id="UP000078512"/>
    </source>
</evidence>
<organism evidence="2 3">
    <name type="scientific">Linnemannia elongata AG-77</name>
    <dbReference type="NCBI Taxonomy" id="1314771"/>
    <lineage>
        <taxon>Eukaryota</taxon>
        <taxon>Fungi</taxon>
        <taxon>Fungi incertae sedis</taxon>
        <taxon>Mucoromycota</taxon>
        <taxon>Mortierellomycotina</taxon>
        <taxon>Mortierellomycetes</taxon>
        <taxon>Mortierellales</taxon>
        <taxon>Mortierellaceae</taxon>
        <taxon>Linnemannia</taxon>
    </lineage>
</organism>
<evidence type="ECO:0000256" key="1">
    <source>
        <dbReference type="SAM" id="MobiDB-lite"/>
    </source>
</evidence>
<sequence length="701" mass="76306">MGAQPSKLNKVLSRSTTESSISQKDKHRRHQHKHAQKDLAGVTITPIAAYPLNTPLTDNPNDLHSYSYSDQNESDLTGEPTPGGGGTRTESAVSSKTNISSFLSSIRSKSKESIDSEAKTDATGEKKAGSTKIADDLWEQKQQKKINKQNEKAQAKAKKKLRQLQQQQHQQSLNPYQQQAATSTWSGLASPSSPSFANNIVVSSPDGQHQRAPSSQSNAARVNSSTPTSPTLPPQSAFNTSISNASMSSLGHHGAPSSQSTTSFQPTTSAFGRFNLSSEGDPSSTHSKGSDQMHTSISSPRLGPSVTAPSLSTAGDISSQTRPSKLSFIRGKAGFAWLEKKLPPASSALDDEVLNNDAWSYRHGQLLNEMEAEAAKGYVDRITDQHYLMKDIMGGNFHAPIDLAFKRVLENGCGAGDWTVDMASEMPETDFVACPQIVFTTSNAEKSTPLLRPRGLLGADQSQMGSTGPTTSSPNSSTGGSPSATAALTGVNIRPTLRPRNCTFVPDVPLNRLPFTNDQFDFVYQRRQSVVLMSTEWQRTVLELFRVLKRGGWVQILEPDLHLRGGGDLCQLAGEYCVRIFEAVGRNPNVIHEMQHLLESAGFVNVALKVFSIPLGWGGVIGQAMLVNQRQFVNELEPIYVRQGHGGSEEYRELTRSIFEEAVEKHAYINYHVIVAQKPASASDRALHQQQQQRQQGLNSD</sequence>
<feature type="compositionally biased region" description="Polar residues" evidence="1">
    <location>
        <begin position="275"/>
        <end position="299"/>
    </location>
</feature>
<dbReference type="InterPro" id="IPR029063">
    <property type="entry name" value="SAM-dependent_MTases_sf"/>
</dbReference>
<dbReference type="Proteomes" id="UP000078512">
    <property type="component" value="Unassembled WGS sequence"/>
</dbReference>
<feature type="compositionally biased region" description="Polar residues" evidence="1">
    <location>
        <begin position="237"/>
        <end position="249"/>
    </location>
</feature>
<dbReference type="Gene3D" id="3.40.50.150">
    <property type="entry name" value="Vaccinia Virus protein VP39"/>
    <property type="match status" value="1"/>
</dbReference>
<feature type="region of interest" description="Disordered" evidence="1">
    <location>
        <begin position="1"/>
        <end position="323"/>
    </location>
</feature>
<accession>A0A197K341</accession>
<reference evidence="2 3" key="1">
    <citation type="submission" date="2016-05" db="EMBL/GenBank/DDBJ databases">
        <title>Genome sequencing reveals origins of a unique bacterial endosymbiosis in the earliest lineages of terrestrial Fungi.</title>
        <authorList>
            <consortium name="DOE Joint Genome Institute"/>
            <person name="Uehling J."/>
            <person name="Gryganskyi A."/>
            <person name="Hameed K."/>
            <person name="Tschaplinski T."/>
            <person name="Misztal P."/>
            <person name="Wu S."/>
            <person name="Desiro A."/>
            <person name="Vande Pol N."/>
            <person name="Du Z.-Y."/>
            <person name="Zienkiewicz A."/>
            <person name="Zienkiewicz K."/>
            <person name="Morin E."/>
            <person name="Tisserant E."/>
            <person name="Splivallo R."/>
            <person name="Hainaut M."/>
            <person name="Henrissat B."/>
            <person name="Ohm R."/>
            <person name="Kuo A."/>
            <person name="Yan J."/>
            <person name="Lipzen A."/>
            <person name="Nolan M."/>
            <person name="Labutti K."/>
            <person name="Barry K."/>
            <person name="Goldstein A."/>
            <person name="Labbe J."/>
            <person name="Schadt C."/>
            <person name="Tuskan G."/>
            <person name="Grigoriev I."/>
            <person name="Martin F."/>
            <person name="Vilgalys R."/>
            <person name="Bonito G."/>
        </authorList>
    </citation>
    <scope>NUCLEOTIDE SEQUENCE [LARGE SCALE GENOMIC DNA]</scope>
    <source>
        <strain evidence="2 3">AG-77</strain>
    </source>
</reference>
<protein>
    <submittedName>
        <fullName evidence="2">Uncharacterized protein</fullName>
    </submittedName>
</protein>
<feature type="compositionally biased region" description="Low complexity" evidence="1">
    <location>
        <begin position="255"/>
        <end position="271"/>
    </location>
</feature>
<dbReference type="AlphaFoldDB" id="A0A197K341"/>
<dbReference type="EMBL" id="KV442026">
    <property type="protein sequence ID" value="OAQ32057.1"/>
    <property type="molecule type" value="Genomic_DNA"/>
</dbReference>
<feature type="compositionally biased region" description="Polar residues" evidence="1">
    <location>
        <begin position="180"/>
        <end position="223"/>
    </location>
</feature>
<feature type="compositionally biased region" description="Low complexity" evidence="1">
    <location>
        <begin position="465"/>
        <end position="486"/>
    </location>
</feature>
<dbReference type="PANTHER" id="PTHR43591">
    <property type="entry name" value="METHYLTRANSFERASE"/>
    <property type="match status" value="1"/>
</dbReference>
<dbReference type="PANTHER" id="PTHR43591:SF24">
    <property type="entry name" value="2-METHOXY-6-POLYPRENYL-1,4-BENZOQUINOL METHYLASE, MITOCHONDRIAL"/>
    <property type="match status" value="1"/>
</dbReference>
<keyword evidence="3" id="KW-1185">Reference proteome</keyword>
<dbReference type="GO" id="GO:0008168">
    <property type="term" value="F:methyltransferase activity"/>
    <property type="evidence" value="ECO:0007669"/>
    <property type="project" value="TreeGrafter"/>
</dbReference>
<evidence type="ECO:0000313" key="2">
    <source>
        <dbReference type="EMBL" id="OAQ32057.1"/>
    </source>
</evidence>
<feature type="compositionally biased region" description="Low complexity" evidence="1">
    <location>
        <begin position="163"/>
        <end position="179"/>
    </location>
</feature>
<feature type="compositionally biased region" description="Basic and acidic residues" evidence="1">
    <location>
        <begin position="109"/>
        <end position="154"/>
    </location>
</feature>
<feature type="region of interest" description="Disordered" evidence="1">
    <location>
        <begin position="448"/>
        <end position="486"/>
    </location>
</feature>
<feature type="compositionally biased region" description="Polar residues" evidence="1">
    <location>
        <begin position="307"/>
        <end position="323"/>
    </location>
</feature>
<proteinExistence type="predicted"/>
<gene>
    <name evidence="2" type="ORF">K457DRAFT_91078</name>
</gene>
<feature type="compositionally biased region" description="Polar residues" evidence="1">
    <location>
        <begin position="54"/>
        <end position="75"/>
    </location>
</feature>
<feature type="compositionally biased region" description="Polar residues" evidence="1">
    <location>
        <begin position="12"/>
        <end position="22"/>
    </location>
</feature>
<feature type="compositionally biased region" description="Basic residues" evidence="1">
    <location>
        <begin position="25"/>
        <end position="35"/>
    </location>
</feature>
<dbReference type="OrthoDB" id="2013972at2759"/>
<dbReference type="SUPFAM" id="SSF53335">
    <property type="entry name" value="S-adenosyl-L-methionine-dependent methyltransferases"/>
    <property type="match status" value="1"/>
</dbReference>